<dbReference type="GO" id="GO:0005886">
    <property type="term" value="C:plasma membrane"/>
    <property type="evidence" value="ECO:0007669"/>
    <property type="project" value="UniProtKB-SubCell"/>
</dbReference>
<evidence type="ECO:0000256" key="5">
    <source>
        <dbReference type="ARBA" id="ARBA00023136"/>
    </source>
</evidence>
<feature type="compositionally biased region" description="Basic and acidic residues" evidence="6">
    <location>
        <begin position="78"/>
        <end position="89"/>
    </location>
</feature>
<evidence type="ECO:0000256" key="2">
    <source>
        <dbReference type="ARBA" id="ARBA00022475"/>
    </source>
</evidence>
<keyword evidence="3 7" id="KW-0812">Transmembrane</keyword>
<dbReference type="RefSeq" id="WP_018167062.1">
    <property type="nucleotide sequence ID" value="NZ_RQZA01000002.1"/>
</dbReference>
<dbReference type="Proteomes" id="UP000281771">
    <property type="component" value="Unassembled WGS sequence"/>
</dbReference>
<reference evidence="9 10" key="1">
    <citation type="submission" date="2018-11" db="EMBL/GenBank/DDBJ databases">
        <title>Genomes From Bacteria Associated with the Canine Oral Cavity: a Test Case for Automated Genome-Based Taxonomic Assignment.</title>
        <authorList>
            <person name="Coil D.A."/>
            <person name="Jospin G."/>
            <person name="Darling A.E."/>
            <person name="Wallis C."/>
            <person name="Davis I.J."/>
            <person name="Harris S."/>
            <person name="Eisen J.A."/>
            <person name="Holcombe L.J."/>
            <person name="O'Flynn C."/>
        </authorList>
    </citation>
    <scope>NUCLEOTIDE SEQUENCE [LARGE SCALE GENOMIC DNA]</scope>
    <source>
        <strain evidence="9 10">OH4621_COT-116</strain>
    </source>
</reference>
<feature type="domain" description="Phage shock protein PspC N-terminal" evidence="8">
    <location>
        <begin position="4"/>
        <end position="61"/>
    </location>
</feature>
<proteinExistence type="predicted"/>
<dbReference type="STRING" id="1123309.GCA_000377005_01145"/>
<keyword evidence="4 7" id="KW-1133">Transmembrane helix</keyword>
<sequence>MYEFYRLRRNRLLTGVLAGLADKFKWDIWLVRGVFLAILFFTRARMIPVGLYIAASIFLPIKEEMDAERYGSGPRKRKDAEKIDGGGFF</sequence>
<protein>
    <submittedName>
        <fullName evidence="9">PspC domain-containing protein</fullName>
    </submittedName>
</protein>
<evidence type="ECO:0000313" key="10">
    <source>
        <dbReference type="Proteomes" id="UP000281771"/>
    </source>
</evidence>
<evidence type="ECO:0000256" key="4">
    <source>
        <dbReference type="ARBA" id="ARBA00022989"/>
    </source>
</evidence>
<dbReference type="AlphaFoldDB" id="A0A3P1VCG0"/>
<keyword evidence="2" id="KW-1003">Cell membrane</keyword>
<evidence type="ECO:0000259" key="8">
    <source>
        <dbReference type="Pfam" id="PF04024"/>
    </source>
</evidence>
<evidence type="ECO:0000313" key="9">
    <source>
        <dbReference type="EMBL" id="RRD31912.1"/>
    </source>
</evidence>
<keyword evidence="10" id="KW-1185">Reference proteome</keyword>
<evidence type="ECO:0000256" key="7">
    <source>
        <dbReference type="SAM" id="Phobius"/>
    </source>
</evidence>
<dbReference type="InterPro" id="IPR007168">
    <property type="entry name" value="Phageshock_PspC_N"/>
</dbReference>
<dbReference type="EMBL" id="RQZA01000002">
    <property type="protein sequence ID" value="RRD31912.1"/>
    <property type="molecule type" value="Genomic_DNA"/>
</dbReference>
<gene>
    <name evidence="9" type="ORF">EII38_03945</name>
</gene>
<feature type="transmembrane region" description="Helical" evidence="7">
    <location>
        <begin position="37"/>
        <end position="59"/>
    </location>
</feature>
<dbReference type="PANTHER" id="PTHR33885:SF3">
    <property type="entry name" value="PHAGE SHOCK PROTEIN C"/>
    <property type="match status" value="1"/>
</dbReference>
<comment type="caution">
    <text evidence="9">The sequence shown here is derived from an EMBL/GenBank/DDBJ whole genome shotgun (WGS) entry which is preliminary data.</text>
</comment>
<dbReference type="Pfam" id="PF04024">
    <property type="entry name" value="PspC"/>
    <property type="match status" value="1"/>
</dbReference>
<evidence type="ECO:0000256" key="3">
    <source>
        <dbReference type="ARBA" id="ARBA00022692"/>
    </source>
</evidence>
<comment type="subcellular location">
    <subcellularLocation>
        <location evidence="1">Cell membrane</location>
        <topology evidence="1">Single-pass membrane protein</topology>
    </subcellularLocation>
</comment>
<evidence type="ECO:0000256" key="6">
    <source>
        <dbReference type="SAM" id="MobiDB-lite"/>
    </source>
</evidence>
<dbReference type="PANTHER" id="PTHR33885">
    <property type="entry name" value="PHAGE SHOCK PROTEIN C"/>
    <property type="match status" value="1"/>
</dbReference>
<name>A0A3P1VCG0_9STRE</name>
<dbReference type="InterPro" id="IPR052027">
    <property type="entry name" value="PspC"/>
</dbReference>
<organism evidence="9 10">
    <name type="scientific">Streptococcus minor</name>
    <dbReference type="NCBI Taxonomy" id="229549"/>
    <lineage>
        <taxon>Bacteria</taxon>
        <taxon>Bacillati</taxon>
        <taxon>Bacillota</taxon>
        <taxon>Bacilli</taxon>
        <taxon>Lactobacillales</taxon>
        <taxon>Streptococcaceae</taxon>
        <taxon>Streptococcus</taxon>
    </lineage>
</organism>
<feature type="region of interest" description="Disordered" evidence="6">
    <location>
        <begin position="68"/>
        <end position="89"/>
    </location>
</feature>
<keyword evidence="5 7" id="KW-0472">Membrane</keyword>
<evidence type="ECO:0000256" key="1">
    <source>
        <dbReference type="ARBA" id="ARBA00004162"/>
    </source>
</evidence>
<accession>A0A3P1VCG0</accession>